<evidence type="ECO:0000313" key="2">
    <source>
        <dbReference type="EMBL" id="BBE42203.1"/>
    </source>
</evidence>
<dbReference type="AlphaFoldDB" id="A0A4P2VFE9"/>
<dbReference type="KEGG" id="ccai:NAS2_0814"/>
<accession>A0A4P2VFE9</accession>
<feature type="transmembrane region" description="Helical" evidence="1">
    <location>
        <begin position="12"/>
        <end position="35"/>
    </location>
</feature>
<sequence>MSWLSSRVEPRFVALWTMIWALGLTAIIPAINAVTPLLNPAYENFWTPGVFWRLVLYWHGAIFMPLITVAACLIYMTFGLDKAEGTVARLLRESILYGGIVATPLAGIAGIFDVYDRFAFGIPLWLQIIAFLIGDEMAIALIVAMLIYPKQSGKGYEGMGLPYYTVLVALIGVLIAAIEGHIAGWITWAGPWPSLVANYVNYTMYPVLGYYNATAVQTFTVNVVTSHSHTMLPLIMAGIVALVGASYGYHEMKGSSKFLAAVGFLVMAYMIIAVTWLYVVAGVGNYAIPALFSSGPNDVNGLAMDDAMTGMIGWGALFVLIGLLLYMKRSGRLRDPIFAAIVVAWILIYLVIPGTGYYVEFHEVFYGFATPPAPGWMNDAVYTRFHQDFAFFLLPSIVVALLLFRRVGLRSDAEERRVSYALIAGMILTFLAGETYFATLATPALYAAVLGAAIIWVGLALGTYYAWRAYAPGGSVRTKS</sequence>
<reference evidence="2 3" key="1">
    <citation type="journal article" date="2019" name="ISME J.">
        <title>Isolation and characterization of a thermophilic sulfur- and iron-reducing thaumarchaeote from a terrestrial acidic hot spring.</title>
        <authorList>
            <person name="Kato S."/>
            <person name="Itoh T."/>
            <person name="Yuki M."/>
            <person name="Nagamori M."/>
            <person name="Ohnishi M."/>
            <person name="Uematsu K."/>
            <person name="Suzuki K."/>
            <person name="Takashina T."/>
            <person name="Ohkuma M."/>
        </authorList>
    </citation>
    <scope>NUCLEOTIDE SEQUENCE [LARGE SCALE GENOMIC DNA]</scope>
    <source>
        <strain evidence="2 3">NAS-02</strain>
    </source>
</reference>
<dbReference type="Proteomes" id="UP000509448">
    <property type="component" value="Chromosome"/>
</dbReference>
<feature type="transmembrane region" description="Helical" evidence="1">
    <location>
        <begin position="308"/>
        <end position="326"/>
    </location>
</feature>
<organism evidence="2 3">
    <name type="scientific">Conexivisphaera calida</name>
    <dbReference type="NCBI Taxonomy" id="1874277"/>
    <lineage>
        <taxon>Archaea</taxon>
        <taxon>Nitrososphaerota</taxon>
        <taxon>Conexivisphaeria</taxon>
        <taxon>Conexivisphaerales</taxon>
        <taxon>Conexivisphaeraceae</taxon>
        <taxon>Conexivisphaera</taxon>
    </lineage>
</organism>
<keyword evidence="1" id="KW-0472">Membrane</keyword>
<keyword evidence="3" id="KW-1185">Reference proteome</keyword>
<proteinExistence type="predicted"/>
<feature type="transmembrane region" description="Helical" evidence="1">
    <location>
        <begin position="55"/>
        <end position="78"/>
    </location>
</feature>
<evidence type="ECO:0000256" key="1">
    <source>
        <dbReference type="SAM" id="Phobius"/>
    </source>
</evidence>
<feature type="transmembrane region" description="Helical" evidence="1">
    <location>
        <begin position="444"/>
        <end position="467"/>
    </location>
</feature>
<dbReference type="GeneID" id="55584625"/>
<keyword evidence="1" id="KW-1133">Transmembrane helix</keyword>
<feature type="transmembrane region" description="Helical" evidence="1">
    <location>
        <begin position="338"/>
        <end position="359"/>
    </location>
</feature>
<evidence type="ECO:0000313" key="3">
    <source>
        <dbReference type="Proteomes" id="UP000509448"/>
    </source>
</evidence>
<dbReference type="EMBL" id="AP018732">
    <property type="protein sequence ID" value="BBE42203.1"/>
    <property type="molecule type" value="Genomic_DNA"/>
</dbReference>
<keyword evidence="1" id="KW-0812">Transmembrane</keyword>
<feature type="transmembrane region" description="Helical" evidence="1">
    <location>
        <begin position="161"/>
        <end position="186"/>
    </location>
</feature>
<feature type="transmembrane region" description="Helical" evidence="1">
    <location>
        <begin position="231"/>
        <end position="249"/>
    </location>
</feature>
<feature type="transmembrane region" description="Helical" evidence="1">
    <location>
        <begin position="389"/>
        <end position="408"/>
    </location>
</feature>
<feature type="transmembrane region" description="Helical" evidence="1">
    <location>
        <begin position="90"/>
        <end position="112"/>
    </location>
</feature>
<feature type="transmembrane region" description="Helical" evidence="1">
    <location>
        <begin position="420"/>
        <end position="438"/>
    </location>
</feature>
<dbReference type="RefSeq" id="WP_174448459.1">
    <property type="nucleotide sequence ID" value="NZ_AP018732.1"/>
</dbReference>
<feature type="transmembrane region" description="Helical" evidence="1">
    <location>
        <begin position="124"/>
        <end position="149"/>
    </location>
</feature>
<feature type="transmembrane region" description="Helical" evidence="1">
    <location>
        <begin position="261"/>
        <end position="288"/>
    </location>
</feature>
<dbReference type="OrthoDB" id="56788at2157"/>
<gene>
    <name evidence="2" type="ORF">NAS2_0814</name>
</gene>
<protein>
    <submittedName>
        <fullName evidence="2">TVG1190485 protein</fullName>
    </submittedName>
</protein>
<name>A0A4P2VFE9_9ARCH</name>